<dbReference type="GO" id="GO:0008168">
    <property type="term" value="F:methyltransferase activity"/>
    <property type="evidence" value="ECO:0007669"/>
    <property type="project" value="InterPro"/>
</dbReference>
<protein>
    <recommendedName>
        <fullName evidence="4">Ada DNA repair metal-binding domain-containing protein</fullName>
    </recommendedName>
</protein>
<dbReference type="KEGG" id="msil:METEAL_21910"/>
<feature type="signal peptide" evidence="3">
    <location>
        <begin position="1"/>
        <end position="17"/>
    </location>
</feature>
<evidence type="ECO:0000256" key="1">
    <source>
        <dbReference type="ARBA" id="ARBA00023159"/>
    </source>
</evidence>
<organism evidence="5 6">
    <name type="scientific">Mesoterricola silvestris</name>
    <dbReference type="NCBI Taxonomy" id="2927979"/>
    <lineage>
        <taxon>Bacteria</taxon>
        <taxon>Pseudomonadati</taxon>
        <taxon>Acidobacteriota</taxon>
        <taxon>Holophagae</taxon>
        <taxon>Holophagales</taxon>
        <taxon>Holophagaceae</taxon>
        <taxon>Mesoterricola</taxon>
    </lineage>
</organism>
<evidence type="ECO:0000259" key="4">
    <source>
        <dbReference type="Pfam" id="PF02805"/>
    </source>
</evidence>
<reference evidence="6" key="1">
    <citation type="journal article" date="2023" name="Int. J. Syst. Evol. Microbiol.">
        <title>Mesoterricola silvestris gen. nov., sp. nov., Mesoterricola sediminis sp. nov., Geothrix oryzae sp. nov., Geothrix edaphica sp. nov., Geothrix rubra sp. nov., and Geothrix limicola sp. nov., six novel members of Acidobacteriota isolated from soils.</title>
        <authorList>
            <person name="Itoh H."/>
            <person name="Sugisawa Y."/>
            <person name="Mise K."/>
            <person name="Xu Z."/>
            <person name="Kuniyasu M."/>
            <person name="Ushijima N."/>
            <person name="Kawano K."/>
            <person name="Kobayashi E."/>
            <person name="Shiratori Y."/>
            <person name="Masuda Y."/>
            <person name="Senoo K."/>
        </authorList>
    </citation>
    <scope>NUCLEOTIDE SEQUENCE [LARGE SCALE GENOMIC DNA]</scope>
    <source>
        <strain evidence="6">W79</strain>
    </source>
</reference>
<dbReference type="AlphaFoldDB" id="A0AA48GKI9"/>
<evidence type="ECO:0000313" key="5">
    <source>
        <dbReference type="EMBL" id="BDU73017.1"/>
    </source>
</evidence>
<feature type="region of interest" description="Disordered" evidence="2">
    <location>
        <begin position="18"/>
        <end position="44"/>
    </location>
</feature>
<evidence type="ECO:0000256" key="2">
    <source>
        <dbReference type="SAM" id="MobiDB-lite"/>
    </source>
</evidence>
<keyword evidence="3" id="KW-0732">Signal</keyword>
<name>A0AA48GKI9_9BACT</name>
<feature type="compositionally biased region" description="Basic and acidic residues" evidence="2">
    <location>
        <begin position="32"/>
        <end position="42"/>
    </location>
</feature>
<sequence length="96" mass="9826">MKRLVSALLLVTAAAWAQTPAKKPAPAPAPKAETKPAPKAEAKPAATGFVANKASKVFHTADCAVGAKIKADNKVTLATKAEAEKAGYKACKVCKP</sequence>
<dbReference type="Gene3D" id="3.40.10.10">
    <property type="entry name" value="DNA Methylphosphotriester Repair Domain"/>
    <property type="match status" value="1"/>
</dbReference>
<dbReference type="RefSeq" id="WP_316411661.1">
    <property type="nucleotide sequence ID" value="NZ_AP027080.1"/>
</dbReference>
<dbReference type="GO" id="GO:0006281">
    <property type="term" value="P:DNA repair"/>
    <property type="evidence" value="ECO:0007669"/>
    <property type="project" value="InterPro"/>
</dbReference>
<dbReference type="GO" id="GO:0003677">
    <property type="term" value="F:DNA binding"/>
    <property type="evidence" value="ECO:0007669"/>
    <property type="project" value="InterPro"/>
</dbReference>
<feature type="chain" id="PRO_5041327363" description="Ada DNA repair metal-binding domain-containing protein" evidence="3">
    <location>
        <begin position="18"/>
        <end position="96"/>
    </location>
</feature>
<dbReference type="Pfam" id="PF02805">
    <property type="entry name" value="Ada_Zn_binding"/>
    <property type="match status" value="1"/>
</dbReference>
<accession>A0AA48GKI9</accession>
<keyword evidence="6" id="KW-1185">Reference proteome</keyword>
<proteinExistence type="predicted"/>
<evidence type="ECO:0000256" key="3">
    <source>
        <dbReference type="SAM" id="SignalP"/>
    </source>
</evidence>
<dbReference type="GO" id="GO:0008270">
    <property type="term" value="F:zinc ion binding"/>
    <property type="evidence" value="ECO:0007669"/>
    <property type="project" value="InterPro"/>
</dbReference>
<evidence type="ECO:0000313" key="6">
    <source>
        <dbReference type="Proteomes" id="UP001238179"/>
    </source>
</evidence>
<dbReference type="GO" id="GO:0006355">
    <property type="term" value="P:regulation of DNA-templated transcription"/>
    <property type="evidence" value="ECO:0007669"/>
    <property type="project" value="InterPro"/>
</dbReference>
<dbReference type="InterPro" id="IPR004026">
    <property type="entry name" value="Ada_DNA_repair_Zn-bd"/>
</dbReference>
<dbReference type="InterPro" id="IPR035451">
    <property type="entry name" value="Ada-like_dom_sf"/>
</dbReference>
<keyword evidence="1" id="KW-0010">Activator</keyword>
<gene>
    <name evidence="5" type="ORF">METEAL_21910</name>
</gene>
<dbReference type="EMBL" id="AP027080">
    <property type="protein sequence ID" value="BDU73017.1"/>
    <property type="molecule type" value="Genomic_DNA"/>
</dbReference>
<dbReference type="Proteomes" id="UP001238179">
    <property type="component" value="Chromosome"/>
</dbReference>
<feature type="domain" description="Ada DNA repair metal-binding" evidence="4">
    <location>
        <begin position="48"/>
        <end position="96"/>
    </location>
</feature>
<dbReference type="SUPFAM" id="SSF57884">
    <property type="entry name" value="Ada DNA repair protein, N-terminal domain (N-Ada 10)"/>
    <property type="match status" value="1"/>
</dbReference>